<comment type="caution">
    <text evidence="1">The sequence shown here is derived from an EMBL/GenBank/DDBJ whole genome shotgun (WGS) entry which is preliminary data.</text>
</comment>
<gene>
    <name evidence="1" type="ORF">CEXT_232991</name>
</gene>
<organism evidence="1 2">
    <name type="scientific">Caerostris extrusa</name>
    <name type="common">Bark spider</name>
    <name type="synonym">Caerostris bankana</name>
    <dbReference type="NCBI Taxonomy" id="172846"/>
    <lineage>
        <taxon>Eukaryota</taxon>
        <taxon>Metazoa</taxon>
        <taxon>Ecdysozoa</taxon>
        <taxon>Arthropoda</taxon>
        <taxon>Chelicerata</taxon>
        <taxon>Arachnida</taxon>
        <taxon>Araneae</taxon>
        <taxon>Araneomorphae</taxon>
        <taxon>Entelegynae</taxon>
        <taxon>Araneoidea</taxon>
        <taxon>Araneidae</taxon>
        <taxon>Caerostris</taxon>
    </lineage>
</organism>
<accession>A0AAV4VJS1</accession>
<dbReference type="AlphaFoldDB" id="A0AAV4VJS1"/>
<reference evidence="1 2" key="1">
    <citation type="submission" date="2021-06" db="EMBL/GenBank/DDBJ databases">
        <title>Caerostris extrusa draft genome.</title>
        <authorList>
            <person name="Kono N."/>
            <person name="Arakawa K."/>
        </authorList>
    </citation>
    <scope>NUCLEOTIDE SEQUENCE [LARGE SCALE GENOMIC DNA]</scope>
</reference>
<dbReference type="EMBL" id="BPLR01014701">
    <property type="protein sequence ID" value="GIY70671.1"/>
    <property type="molecule type" value="Genomic_DNA"/>
</dbReference>
<protein>
    <submittedName>
        <fullName evidence="1">Uncharacterized protein</fullName>
    </submittedName>
</protein>
<dbReference type="Proteomes" id="UP001054945">
    <property type="component" value="Unassembled WGS sequence"/>
</dbReference>
<name>A0AAV4VJS1_CAEEX</name>
<proteinExistence type="predicted"/>
<evidence type="ECO:0000313" key="1">
    <source>
        <dbReference type="EMBL" id="GIY70671.1"/>
    </source>
</evidence>
<evidence type="ECO:0000313" key="2">
    <source>
        <dbReference type="Proteomes" id="UP001054945"/>
    </source>
</evidence>
<sequence length="166" mass="19596">MWNKKSTLEALRIKIFITFRDTIFAFPYDRTLKKNWRPHNVRGVEWRTLGAFSPLLYDPERRLITFGVHWTIKEKRVEGGDWDGMLGKRQIIVWKGWQTIQLSDRQHWNRSRSKINGEKSGLIKQGFVRGEIRNYRALITVQKRRTEMSCPIAQPCNDVVTGSGMF</sequence>
<keyword evidence="2" id="KW-1185">Reference proteome</keyword>